<dbReference type="PROSITE" id="PS51257">
    <property type="entry name" value="PROKAR_LIPOPROTEIN"/>
    <property type="match status" value="1"/>
</dbReference>
<sequence length="228" mass="24543">MNRRRFVATLGAGSVVASAGCLGSLIDDLTTFASTPATVTEDALAAADYEHKGTEEMVETREFASESVEVTNYISQYHRTVEFPGIGSIEAAVFATITSPQVGVAGKDFNPLDKWDDDEIVELIQEQYEQLQIDSSVDSRDVATLDQSESVTTYEGQAALASDVAPDSSDLSLLDGTVSDLTEIDVLVDVATFKHDGDHVVIVGVYPDHVPEESERVTTLIKGLEHEA</sequence>
<dbReference type="Proteomes" id="UP001595821">
    <property type="component" value="Unassembled WGS sequence"/>
</dbReference>
<dbReference type="Pfam" id="PF20127">
    <property type="entry name" value="DUF6517"/>
    <property type="match status" value="1"/>
</dbReference>
<name>A0ABD5NW74_9EURY</name>
<protein>
    <submittedName>
        <fullName evidence="1">DUF6517 family protein</fullName>
    </submittedName>
</protein>
<proteinExistence type="predicted"/>
<reference evidence="1 2" key="1">
    <citation type="journal article" date="2014" name="Int. J. Syst. Evol. Microbiol.">
        <title>Complete genome sequence of Corynebacterium casei LMG S-19264T (=DSM 44701T), isolated from a smear-ripened cheese.</title>
        <authorList>
            <consortium name="US DOE Joint Genome Institute (JGI-PGF)"/>
            <person name="Walter F."/>
            <person name="Albersmeier A."/>
            <person name="Kalinowski J."/>
            <person name="Ruckert C."/>
        </authorList>
    </citation>
    <scope>NUCLEOTIDE SEQUENCE [LARGE SCALE GENOMIC DNA]</scope>
    <source>
        <strain evidence="1 2">IBRC-M 10912</strain>
    </source>
</reference>
<evidence type="ECO:0000313" key="2">
    <source>
        <dbReference type="Proteomes" id="UP001595821"/>
    </source>
</evidence>
<dbReference type="EMBL" id="JBHSDJ010000013">
    <property type="protein sequence ID" value="MFC4246208.1"/>
    <property type="molecule type" value="Genomic_DNA"/>
</dbReference>
<dbReference type="InterPro" id="IPR045396">
    <property type="entry name" value="DUF6517"/>
</dbReference>
<dbReference type="AlphaFoldDB" id="A0ABD5NW74"/>
<accession>A0ABD5NW74</accession>
<evidence type="ECO:0000313" key="1">
    <source>
        <dbReference type="EMBL" id="MFC4246208.1"/>
    </source>
</evidence>
<dbReference type="GeneID" id="71855017"/>
<comment type="caution">
    <text evidence="1">The sequence shown here is derived from an EMBL/GenBank/DDBJ whole genome shotgun (WGS) entry which is preliminary data.</text>
</comment>
<gene>
    <name evidence="1" type="ORF">ACFOZ7_04265</name>
</gene>
<dbReference type="RefSeq" id="WP_246967915.1">
    <property type="nucleotide sequence ID" value="NZ_CP095397.1"/>
</dbReference>
<organism evidence="1 2">
    <name type="scientific">Natribaculum luteum</name>
    <dbReference type="NCBI Taxonomy" id="1586232"/>
    <lineage>
        <taxon>Archaea</taxon>
        <taxon>Methanobacteriati</taxon>
        <taxon>Methanobacteriota</taxon>
        <taxon>Stenosarchaea group</taxon>
        <taxon>Halobacteria</taxon>
        <taxon>Halobacteriales</taxon>
        <taxon>Natrialbaceae</taxon>
        <taxon>Natribaculum</taxon>
    </lineage>
</organism>